<dbReference type="InterPro" id="IPR039808">
    <property type="entry name" value="Cadherin"/>
</dbReference>
<evidence type="ECO:0000256" key="1">
    <source>
        <dbReference type="ARBA" id="ARBA00004370"/>
    </source>
</evidence>
<dbReference type="EMBL" id="VBOW01000087">
    <property type="protein sequence ID" value="TMQ56634.1"/>
    <property type="molecule type" value="Genomic_DNA"/>
</dbReference>
<accession>A0A538SZE9</accession>
<dbReference type="CDD" id="cd11304">
    <property type="entry name" value="Cadherin_repeat"/>
    <property type="match status" value="1"/>
</dbReference>
<dbReference type="GO" id="GO:0016477">
    <property type="term" value="P:cell migration"/>
    <property type="evidence" value="ECO:0007669"/>
    <property type="project" value="TreeGrafter"/>
</dbReference>
<feature type="domain" description="PKD" evidence="5">
    <location>
        <begin position="751"/>
        <end position="831"/>
    </location>
</feature>
<comment type="caution">
    <text evidence="7">The sequence shown here is derived from an EMBL/GenBank/DDBJ whole genome shotgun (WGS) entry which is preliminary data.</text>
</comment>
<dbReference type="GO" id="GO:0007156">
    <property type="term" value="P:homophilic cell adhesion via plasma membrane adhesion molecules"/>
    <property type="evidence" value="ECO:0007669"/>
    <property type="project" value="InterPro"/>
</dbReference>
<dbReference type="SMART" id="SM00112">
    <property type="entry name" value="CA"/>
    <property type="match status" value="2"/>
</dbReference>
<keyword evidence="4" id="KW-0472">Membrane</keyword>
<dbReference type="PROSITE" id="PS50093">
    <property type="entry name" value="PKD"/>
    <property type="match status" value="1"/>
</dbReference>
<dbReference type="Pfam" id="PF17963">
    <property type="entry name" value="Big_9"/>
    <property type="match status" value="2"/>
</dbReference>
<dbReference type="PANTHER" id="PTHR24027">
    <property type="entry name" value="CADHERIN-23"/>
    <property type="match status" value="1"/>
</dbReference>
<evidence type="ECO:0000313" key="8">
    <source>
        <dbReference type="Proteomes" id="UP000316852"/>
    </source>
</evidence>
<evidence type="ECO:0000313" key="7">
    <source>
        <dbReference type="EMBL" id="TMQ56634.1"/>
    </source>
</evidence>
<dbReference type="GO" id="GO:0005509">
    <property type="term" value="F:calcium ion binding"/>
    <property type="evidence" value="ECO:0007669"/>
    <property type="project" value="InterPro"/>
</dbReference>
<dbReference type="InterPro" id="IPR035986">
    <property type="entry name" value="PKD_dom_sf"/>
</dbReference>
<dbReference type="Pfam" id="PF18911">
    <property type="entry name" value="PKD_4"/>
    <property type="match status" value="1"/>
</dbReference>
<dbReference type="SUPFAM" id="SSF49299">
    <property type="entry name" value="PKD domain"/>
    <property type="match status" value="1"/>
</dbReference>
<dbReference type="InterPro" id="IPR015919">
    <property type="entry name" value="Cadherin-like_sf"/>
</dbReference>
<sequence length="986" mass="99560">MTAATCGGTADQAIRATDADGDAITFSKVSGPTFMTVTTISPGTGTAMGNIHLAPGVSDGGSFSASVAATANGQSDTKSFVITIAIGDPPPTLAQPANMTADEGATANQVITASHPCGASLTFTKVSGPAFMTVTTINATTGNVHLAPGFTDAGTYAATVSASGGFTSDRKSFTITVSNVNRPPTLSQPPSVAMNEGTVVTVVVTGSDPDNDPLTFSVGACAPFGVFDPAARTIRLAPGFNDAGTYTCTVCVSDGQASDCKTFTITVNNVNRAPTLNAIANMTVNEGSTADQAITGSDPDGDALTFTKAVGPTYMTVTTTNPTTGNIHLAPGFSDSGTAAATVTATDNGSPPLSDSKSFTITVPLQDRVVLTQPANMAVNVGTTADQTLTASSPSGSPIVFSKVAGPTFMTVTTVNSGSGTATGNVHLAPGFGDGGIFAGTVRATATTSGVSDQKSLTIRVNRAPTLNPVANMTVPEGATADQAITGSDPDGDALAFSKVAGPTFMTVTTTSPTAGNIHVAPGFADAGVYSATVRASDGSLSSDRSFSIDICQGCGRAPVLNPIANMTVCSGVTADQTITATDPDGDAITFTKASGPTFVTVTTINPTTGNVHAAPGFGDAAGSYPVTVTATDSGSPPLSDSKSFTVTVTQVNRPPVLNQPANMTVAEGATADQTITGTSPCGTPLTFSKLSGPLFMTVTTTGATTGNIHLAPGFSDAGVYGATVTVTNNGSPPLSDSKSFTITVNPVCRDPVADAGGPYQGFVNVPIEFNGSRSFDPNGGPLTFAWDFGDGATAVGVMPNHSYAALGTYRVTLTVTGDCGASVDSTTAEIRPACDAFAFTEGGNRTIRLNSERPRGCVQIEPQAGCYPNEDVILASIVMMYTGGAVTEIHAISDRSEIDSDRNGDGISEITACFRKEDLRQLFSGLPPGQSTPTVTLQGDLTTGGRFQSTLELRVISGDGSALAASVSPNPLNPSATLMFTTTRP</sequence>
<organism evidence="7 8">
    <name type="scientific">Eiseniibacteriota bacterium</name>
    <dbReference type="NCBI Taxonomy" id="2212470"/>
    <lineage>
        <taxon>Bacteria</taxon>
        <taxon>Candidatus Eiseniibacteriota</taxon>
    </lineage>
</organism>
<evidence type="ECO:0000256" key="3">
    <source>
        <dbReference type="ARBA" id="ARBA00022837"/>
    </source>
</evidence>
<dbReference type="AlphaFoldDB" id="A0A538SZE9"/>
<dbReference type="SMART" id="SM00089">
    <property type="entry name" value="PKD"/>
    <property type="match status" value="2"/>
</dbReference>
<dbReference type="GO" id="GO:0008013">
    <property type="term" value="F:beta-catenin binding"/>
    <property type="evidence" value="ECO:0007669"/>
    <property type="project" value="TreeGrafter"/>
</dbReference>
<keyword evidence="3" id="KW-0106">Calcium</keyword>
<evidence type="ECO:0000259" key="5">
    <source>
        <dbReference type="PROSITE" id="PS50093"/>
    </source>
</evidence>
<reference evidence="7 8" key="1">
    <citation type="journal article" date="2019" name="Nat. Microbiol.">
        <title>Mediterranean grassland soil C-N compound turnover is dependent on rainfall and depth, and is mediated by genomically divergent microorganisms.</title>
        <authorList>
            <person name="Diamond S."/>
            <person name="Andeer P.F."/>
            <person name="Li Z."/>
            <person name="Crits-Christoph A."/>
            <person name="Burstein D."/>
            <person name="Anantharaman K."/>
            <person name="Lane K.R."/>
            <person name="Thomas B.C."/>
            <person name="Pan C."/>
            <person name="Northen T.R."/>
            <person name="Banfield J.F."/>
        </authorList>
    </citation>
    <scope>NUCLEOTIDE SEQUENCE [LARGE SCALE GENOMIC DNA]</scope>
    <source>
        <strain evidence="7">WS_6</strain>
    </source>
</reference>
<dbReference type="Gene3D" id="2.60.40.10">
    <property type="entry name" value="Immunoglobulins"/>
    <property type="match status" value="7"/>
</dbReference>
<evidence type="ECO:0000259" key="6">
    <source>
        <dbReference type="PROSITE" id="PS50268"/>
    </source>
</evidence>
<dbReference type="Proteomes" id="UP000316852">
    <property type="component" value="Unassembled WGS sequence"/>
</dbReference>
<gene>
    <name evidence="7" type="ORF">E6K76_12355</name>
</gene>
<dbReference type="CDD" id="cd00146">
    <property type="entry name" value="PKD"/>
    <property type="match status" value="1"/>
</dbReference>
<evidence type="ECO:0000256" key="2">
    <source>
        <dbReference type="ARBA" id="ARBA00022737"/>
    </source>
</evidence>
<feature type="non-terminal residue" evidence="7">
    <location>
        <position position="986"/>
    </location>
</feature>
<dbReference type="GO" id="GO:0016342">
    <property type="term" value="C:catenin complex"/>
    <property type="evidence" value="ECO:0007669"/>
    <property type="project" value="TreeGrafter"/>
</dbReference>
<protein>
    <submittedName>
        <fullName evidence="7">PKD domain-containing protein</fullName>
    </submittedName>
</protein>
<dbReference type="InterPro" id="IPR022409">
    <property type="entry name" value="PKD/Chitinase_dom"/>
</dbReference>
<dbReference type="InterPro" id="IPR002126">
    <property type="entry name" value="Cadherin-like_dom"/>
</dbReference>
<dbReference type="InterPro" id="IPR013783">
    <property type="entry name" value="Ig-like_fold"/>
</dbReference>
<evidence type="ECO:0000256" key="4">
    <source>
        <dbReference type="ARBA" id="ARBA00023136"/>
    </source>
</evidence>
<dbReference type="InterPro" id="IPR000601">
    <property type="entry name" value="PKD_dom"/>
</dbReference>
<dbReference type="PROSITE" id="PS50268">
    <property type="entry name" value="CADHERIN_2"/>
    <property type="match status" value="1"/>
</dbReference>
<dbReference type="SUPFAM" id="SSF49313">
    <property type="entry name" value="Cadherin-like"/>
    <property type="match status" value="3"/>
</dbReference>
<name>A0A538SZE9_UNCEI</name>
<comment type="subcellular location">
    <subcellularLocation>
        <location evidence="1">Membrane</location>
    </subcellularLocation>
</comment>
<dbReference type="PANTHER" id="PTHR24027:SF438">
    <property type="entry name" value="CADHERIN 23"/>
    <property type="match status" value="1"/>
</dbReference>
<proteinExistence type="predicted"/>
<dbReference type="GO" id="GO:0045296">
    <property type="term" value="F:cadherin binding"/>
    <property type="evidence" value="ECO:0007669"/>
    <property type="project" value="TreeGrafter"/>
</dbReference>
<keyword evidence="2" id="KW-0677">Repeat</keyword>
<feature type="domain" description="Cadherin" evidence="6">
    <location>
        <begin position="573"/>
        <end position="658"/>
    </location>
</feature>